<evidence type="ECO:0000313" key="4">
    <source>
        <dbReference type="Proteomes" id="UP000553980"/>
    </source>
</evidence>
<reference evidence="2" key="2">
    <citation type="submission" date="2019-06" db="EMBL/GenBank/DDBJ databases">
        <authorList>
            <person name="Hu M."/>
        </authorList>
    </citation>
    <scope>NUCLEOTIDE SEQUENCE</scope>
    <source>
        <strain evidence="2">08RB2639</strain>
    </source>
</reference>
<keyword evidence="4" id="KW-1185">Reference proteome</keyword>
<dbReference type="Pfam" id="PF05489">
    <property type="entry name" value="Phage_tail_X"/>
    <property type="match status" value="1"/>
</dbReference>
<reference evidence="1 4" key="3">
    <citation type="submission" date="2020-08" db="EMBL/GenBank/DDBJ databases">
        <title>Genomic Encyclopedia of Type Strains, Phase IV (KMG-IV): sequencing the most valuable type-strain genomes for metagenomic binning, comparative biology and taxonomic classification.</title>
        <authorList>
            <person name="Goeker M."/>
        </authorList>
    </citation>
    <scope>NUCLEOTIDE SEQUENCE [LARGE SCALE GENOMIC DNA]</scope>
    <source>
        <strain evidence="1 4">DSM 23868</strain>
    </source>
</reference>
<dbReference type="OrthoDB" id="8759063at2"/>
<name>A0A5C5CT17_9HYPH</name>
<dbReference type="Proteomes" id="UP000313390">
    <property type="component" value="Unassembled WGS sequence"/>
</dbReference>
<dbReference type="EMBL" id="VEWK01000002">
    <property type="protein sequence ID" value="TNV14433.1"/>
    <property type="molecule type" value="Genomic_DNA"/>
</dbReference>
<dbReference type="InterPro" id="IPR008861">
    <property type="entry name" value="GpX-like"/>
</dbReference>
<organism evidence="2 3">
    <name type="scientific">Brucella pecoris</name>
    <dbReference type="NCBI Taxonomy" id="867683"/>
    <lineage>
        <taxon>Bacteria</taxon>
        <taxon>Pseudomonadati</taxon>
        <taxon>Pseudomonadota</taxon>
        <taxon>Alphaproteobacteria</taxon>
        <taxon>Hyphomicrobiales</taxon>
        <taxon>Brucellaceae</taxon>
        <taxon>Brucella/Ochrobactrum group</taxon>
        <taxon>Brucella</taxon>
    </lineage>
</organism>
<gene>
    <name evidence="2" type="ORF">FIB18_04170</name>
    <name evidence="1" type="ORF">GGQ79_001093</name>
</gene>
<evidence type="ECO:0000313" key="2">
    <source>
        <dbReference type="EMBL" id="TNV14433.1"/>
    </source>
</evidence>
<sequence>MGRVYTTIQGEMIDAICRKVYGDESGYVERVLEANPGLAALPHRLPIGTKIHLPDALRTDQNQPLIALWD</sequence>
<proteinExistence type="predicted"/>
<reference evidence="2 3" key="1">
    <citation type="journal article" date="2011" name="Int. J. Syst. Evol. Microbiol.">
        <title>Ochrobactrum pecoris sp. nov., isolated from farm animals.</title>
        <authorList>
            <person name="Kampfer P."/>
            <person name="Huber B."/>
            <person name="Busse H.J."/>
            <person name="Scholz H.C."/>
            <person name="Tomaso H."/>
            <person name="Hotzel H."/>
            <person name="Melzer F."/>
        </authorList>
    </citation>
    <scope>NUCLEOTIDE SEQUENCE [LARGE SCALE GENOMIC DNA]</scope>
    <source>
        <strain evidence="2 3">08RB2639</strain>
    </source>
</reference>
<comment type="caution">
    <text evidence="2">The sequence shown here is derived from an EMBL/GenBank/DDBJ whole genome shotgun (WGS) entry which is preliminary data.</text>
</comment>
<evidence type="ECO:0000313" key="1">
    <source>
        <dbReference type="EMBL" id="MBB4092608.1"/>
    </source>
</evidence>
<dbReference type="RefSeq" id="WP_140019571.1">
    <property type="nucleotide sequence ID" value="NZ_JACIEX010000002.1"/>
</dbReference>
<dbReference type="AlphaFoldDB" id="A0A5C5CT17"/>
<dbReference type="EMBL" id="JACIEX010000002">
    <property type="protein sequence ID" value="MBB4092608.1"/>
    <property type="molecule type" value="Genomic_DNA"/>
</dbReference>
<accession>A0A5C5CT17</accession>
<evidence type="ECO:0000313" key="3">
    <source>
        <dbReference type="Proteomes" id="UP000313390"/>
    </source>
</evidence>
<protein>
    <submittedName>
        <fullName evidence="1 2">Phage tail protein</fullName>
    </submittedName>
</protein>
<dbReference type="Proteomes" id="UP000553980">
    <property type="component" value="Unassembled WGS sequence"/>
</dbReference>